<proteinExistence type="predicted"/>
<dbReference type="AlphaFoldDB" id="B8C220"/>
<organism evidence="2 3">
    <name type="scientific">Thalassiosira pseudonana</name>
    <name type="common">Marine diatom</name>
    <name type="synonym">Cyclotella nana</name>
    <dbReference type="NCBI Taxonomy" id="35128"/>
    <lineage>
        <taxon>Eukaryota</taxon>
        <taxon>Sar</taxon>
        <taxon>Stramenopiles</taxon>
        <taxon>Ochrophyta</taxon>
        <taxon>Bacillariophyta</taxon>
        <taxon>Coscinodiscophyceae</taxon>
        <taxon>Thalassiosirophycidae</taxon>
        <taxon>Thalassiosirales</taxon>
        <taxon>Thalassiosiraceae</taxon>
        <taxon>Thalassiosira</taxon>
    </lineage>
</organism>
<dbReference type="OMA" id="EVAICTV"/>
<feature type="compositionally biased region" description="Basic and acidic residues" evidence="1">
    <location>
        <begin position="202"/>
        <end position="221"/>
    </location>
</feature>
<dbReference type="PaxDb" id="35128-Thaps22599"/>
<dbReference type="HOGENOM" id="CLU_755448_0_0_1"/>
<dbReference type="InParanoid" id="B8C220"/>
<protein>
    <submittedName>
        <fullName evidence="2">Uncharacterized protein</fullName>
    </submittedName>
</protein>
<reference evidence="2 3" key="2">
    <citation type="journal article" date="2008" name="Nature">
        <title>The Phaeodactylum genome reveals the evolutionary history of diatom genomes.</title>
        <authorList>
            <person name="Bowler C."/>
            <person name="Allen A.E."/>
            <person name="Badger J.H."/>
            <person name="Grimwood J."/>
            <person name="Jabbari K."/>
            <person name="Kuo A."/>
            <person name="Maheswari U."/>
            <person name="Martens C."/>
            <person name="Maumus F."/>
            <person name="Otillar R.P."/>
            <person name="Rayko E."/>
            <person name="Salamov A."/>
            <person name="Vandepoele K."/>
            <person name="Beszteri B."/>
            <person name="Gruber A."/>
            <person name="Heijde M."/>
            <person name="Katinka M."/>
            <person name="Mock T."/>
            <person name="Valentin K."/>
            <person name="Verret F."/>
            <person name="Berges J.A."/>
            <person name="Brownlee C."/>
            <person name="Cadoret J.P."/>
            <person name="Chiovitti A."/>
            <person name="Choi C.J."/>
            <person name="Coesel S."/>
            <person name="De Martino A."/>
            <person name="Detter J.C."/>
            <person name="Durkin C."/>
            <person name="Falciatore A."/>
            <person name="Fournet J."/>
            <person name="Haruta M."/>
            <person name="Huysman M.J."/>
            <person name="Jenkins B.D."/>
            <person name="Jiroutova K."/>
            <person name="Jorgensen R.E."/>
            <person name="Joubert Y."/>
            <person name="Kaplan A."/>
            <person name="Kroger N."/>
            <person name="Kroth P.G."/>
            <person name="La Roche J."/>
            <person name="Lindquist E."/>
            <person name="Lommer M."/>
            <person name="Martin-Jezequel V."/>
            <person name="Lopez P.J."/>
            <person name="Lucas S."/>
            <person name="Mangogna M."/>
            <person name="McGinnis K."/>
            <person name="Medlin L.K."/>
            <person name="Montsant A."/>
            <person name="Oudot-Le Secq M.P."/>
            <person name="Napoli C."/>
            <person name="Obornik M."/>
            <person name="Parker M.S."/>
            <person name="Petit J.L."/>
            <person name="Porcel B.M."/>
            <person name="Poulsen N."/>
            <person name="Robison M."/>
            <person name="Rychlewski L."/>
            <person name="Rynearson T.A."/>
            <person name="Schmutz J."/>
            <person name="Shapiro H."/>
            <person name="Siaut M."/>
            <person name="Stanley M."/>
            <person name="Sussman M.R."/>
            <person name="Taylor A.R."/>
            <person name="Vardi A."/>
            <person name="von Dassow P."/>
            <person name="Vyverman W."/>
            <person name="Willis A."/>
            <person name="Wyrwicz L.S."/>
            <person name="Rokhsar D.S."/>
            <person name="Weissenbach J."/>
            <person name="Armbrust E.V."/>
            <person name="Green B.R."/>
            <person name="Van de Peer Y."/>
            <person name="Grigoriev I.V."/>
        </authorList>
    </citation>
    <scope>NUCLEOTIDE SEQUENCE [LARGE SCALE GENOMIC DNA]</scope>
    <source>
        <strain evidence="2 3">CCMP1335</strain>
    </source>
</reference>
<dbReference type="KEGG" id="tps:THAPSDRAFT_22599"/>
<evidence type="ECO:0000256" key="1">
    <source>
        <dbReference type="SAM" id="MobiDB-lite"/>
    </source>
</evidence>
<dbReference type="EMBL" id="CM000642">
    <property type="protein sequence ID" value="EED92317.1"/>
    <property type="molecule type" value="Genomic_DNA"/>
</dbReference>
<sequence length="367" mass="39338">MTSSGDATAREAMETARLELMECEKEIQSIKDSLKSLAVGAATEAASYNSLKIAVHKVKISGEDEDSSSSAAAVPSTFKIHLSSPIEERTIVQLHDPLDPTADGSYAIFESIETSNALLTIEAYSSEGAEESSKLGVSAAHDLLPLCQDLEKLMSSEIDGETKSSMIDFAIVAAGGVDEEKAVEDVKEESNKGGDDEEVEEGEIKETTTDGDKAEQGEKPAQDMTSDKVQVPMCILSVHLEYTPSPNDKRDSLYDKLNEVSKRKAAAIESLRKSAAAVNRAKTEASSGDTEKSSAAVKSGFLNKPTVGEKSGSSSPPPFWKRWYEKTIGPNAMLWVVGPVAKNYVIFLGVSVFIHYKGDLLALPPPV</sequence>
<feature type="region of interest" description="Disordered" evidence="1">
    <location>
        <begin position="180"/>
        <end position="228"/>
    </location>
</feature>
<evidence type="ECO:0000313" key="3">
    <source>
        <dbReference type="Proteomes" id="UP000001449"/>
    </source>
</evidence>
<keyword evidence="3" id="KW-1185">Reference proteome</keyword>
<accession>B8C220</accession>
<feature type="compositionally biased region" description="Basic and acidic residues" evidence="1">
    <location>
        <begin position="180"/>
        <end position="194"/>
    </location>
</feature>
<reference evidence="2 3" key="1">
    <citation type="journal article" date="2004" name="Science">
        <title>The genome of the diatom Thalassiosira pseudonana: ecology, evolution, and metabolism.</title>
        <authorList>
            <person name="Armbrust E.V."/>
            <person name="Berges J.A."/>
            <person name="Bowler C."/>
            <person name="Green B.R."/>
            <person name="Martinez D."/>
            <person name="Putnam N.H."/>
            <person name="Zhou S."/>
            <person name="Allen A.E."/>
            <person name="Apt K.E."/>
            <person name="Bechner M."/>
            <person name="Brzezinski M.A."/>
            <person name="Chaal B.K."/>
            <person name="Chiovitti A."/>
            <person name="Davis A.K."/>
            <person name="Demarest M.S."/>
            <person name="Detter J.C."/>
            <person name="Glavina T."/>
            <person name="Goodstein D."/>
            <person name="Hadi M.Z."/>
            <person name="Hellsten U."/>
            <person name="Hildebrand M."/>
            <person name="Jenkins B.D."/>
            <person name="Jurka J."/>
            <person name="Kapitonov V.V."/>
            <person name="Kroger N."/>
            <person name="Lau W.W."/>
            <person name="Lane T.W."/>
            <person name="Larimer F.W."/>
            <person name="Lippmeier J.C."/>
            <person name="Lucas S."/>
            <person name="Medina M."/>
            <person name="Montsant A."/>
            <person name="Obornik M."/>
            <person name="Parker M.S."/>
            <person name="Palenik B."/>
            <person name="Pazour G.J."/>
            <person name="Richardson P.M."/>
            <person name="Rynearson T.A."/>
            <person name="Saito M.A."/>
            <person name="Schwartz D.C."/>
            <person name="Thamatrakoln K."/>
            <person name="Valentin K."/>
            <person name="Vardi A."/>
            <person name="Wilkerson F.P."/>
            <person name="Rokhsar D.S."/>
        </authorList>
    </citation>
    <scope>NUCLEOTIDE SEQUENCE [LARGE SCALE GENOMIC DNA]</scope>
    <source>
        <strain evidence="2 3">CCMP1335</strain>
    </source>
</reference>
<evidence type="ECO:0000313" key="2">
    <source>
        <dbReference type="EMBL" id="EED92317.1"/>
    </source>
</evidence>
<dbReference type="eggNOG" id="ENOG502SRPM">
    <property type="taxonomic scope" value="Eukaryota"/>
</dbReference>
<dbReference type="RefSeq" id="XP_002290565.1">
    <property type="nucleotide sequence ID" value="XM_002290529.1"/>
</dbReference>
<dbReference type="Proteomes" id="UP000001449">
    <property type="component" value="Chromosome 5"/>
</dbReference>
<gene>
    <name evidence="2" type="ORF">THAPSDRAFT_22599</name>
</gene>
<name>B8C220_THAPS</name>
<dbReference type="GeneID" id="7449684"/>